<dbReference type="RefSeq" id="WP_343335872.1">
    <property type="nucleotide sequence ID" value="NZ_JAPOHD010000069.1"/>
</dbReference>
<feature type="domain" description="Exonuclease" evidence="4">
    <location>
        <begin position="4"/>
        <end position="195"/>
    </location>
</feature>
<dbReference type="SMART" id="SM00479">
    <property type="entry name" value="EXOIII"/>
    <property type="match status" value="1"/>
</dbReference>
<proteinExistence type="predicted"/>
<reference evidence="5" key="1">
    <citation type="submission" date="2022-11" db="EMBL/GenBank/DDBJ databases">
        <title>Marilongibacter aestuarii gen. nov., sp. nov., isolated from tidal flat sediment.</title>
        <authorList>
            <person name="Jiayan W."/>
        </authorList>
    </citation>
    <scope>NUCLEOTIDE SEQUENCE</scope>
    <source>
        <strain evidence="5">Z1-6</strain>
    </source>
</reference>
<keyword evidence="1" id="KW-0540">Nuclease</keyword>
<dbReference type="GO" id="GO:0006259">
    <property type="term" value="P:DNA metabolic process"/>
    <property type="evidence" value="ECO:0007669"/>
    <property type="project" value="UniProtKB-ARBA"/>
</dbReference>
<dbReference type="Pfam" id="PF00929">
    <property type="entry name" value="RNase_T"/>
    <property type="match status" value="1"/>
</dbReference>
<evidence type="ECO:0000313" key="6">
    <source>
        <dbReference type="Proteomes" id="UP001145087"/>
    </source>
</evidence>
<dbReference type="InterPro" id="IPR036397">
    <property type="entry name" value="RNaseH_sf"/>
</dbReference>
<dbReference type="PANTHER" id="PTHR30231:SF4">
    <property type="entry name" value="PROTEIN NEN2"/>
    <property type="match status" value="1"/>
</dbReference>
<dbReference type="InterPro" id="IPR012337">
    <property type="entry name" value="RNaseH-like_sf"/>
</dbReference>
<dbReference type="AlphaFoldDB" id="A0A9X3FBY8"/>
<dbReference type="InterPro" id="IPR013520">
    <property type="entry name" value="Ribonucl_H"/>
</dbReference>
<evidence type="ECO:0000256" key="1">
    <source>
        <dbReference type="ARBA" id="ARBA00022722"/>
    </source>
</evidence>
<comment type="caution">
    <text evidence="5">The sequence shown here is derived from an EMBL/GenBank/DDBJ whole genome shotgun (WGS) entry which is preliminary data.</text>
</comment>
<dbReference type="SUPFAM" id="SSF53098">
    <property type="entry name" value="Ribonuclease H-like"/>
    <property type="match status" value="1"/>
</dbReference>
<sequence>MSEQYLCLDLEMSGQTPGIHDIIQIGAVLLDENFDQISTFESLIYPENEADFDPGSKRIHGISRFELDEAPSLEETIDDLEYWLQDEGEFSSRKAMRDLKICGQGINNDISFLKAAYETINLTWPFAYQYIDLQDIMLFYKTILETNGKDVPKGLGLNAISEYLEMERTRNKHNALEDAELTGSCLSELFRRAKEIRL</sequence>
<organism evidence="5 6">
    <name type="scientific">Draconibacterium aestuarii</name>
    <dbReference type="NCBI Taxonomy" id="2998507"/>
    <lineage>
        <taxon>Bacteria</taxon>
        <taxon>Pseudomonadati</taxon>
        <taxon>Bacteroidota</taxon>
        <taxon>Bacteroidia</taxon>
        <taxon>Marinilabiliales</taxon>
        <taxon>Prolixibacteraceae</taxon>
        <taxon>Draconibacterium</taxon>
    </lineage>
</organism>
<evidence type="ECO:0000313" key="5">
    <source>
        <dbReference type="EMBL" id="MCY1723547.1"/>
    </source>
</evidence>
<keyword evidence="6" id="KW-1185">Reference proteome</keyword>
<evidence type="ECO:0000256" key="2">
    <source>
        <dbReference type="ARBA" id="ARBA00022801"/>
    </source>
</evidence>
<gene>
    <name evidence="5" type="ORF">OU798_24565</name>
</gene>
<evidence type="ECO:0000256" key="3">
    <source>
        <dbReference type="ARBA" id="ARBA00022839"/>
    </source>
</evidence>
<dbReference type="Gene3D" id="3.30.420.10">
    <property type="entry name" value="Ribonuclease H-like superfamily/Ribonuclease H"/>
    <property type="match status" value="1"/>
</dbReference>
<dbReference type="PANTHER" id="PTHR30231">
    <property type="entry name" value="DNA POLYMERASE III SUBUNIT EPSILON"/>
    <property type="match status" value="1"/>
</dbReference>
<dbReference type="GO" id="GO:0003676">
    <property type="term" value="F:nucleic acid binding"/>
    <property type="evidence" value="ECO:0007669"/>
    <property type="project" value="InterPro"/>
</dbReference>
<dbReference type="CDD" id="cd06127">
    <property type="entry name" value="DEDDh"/>
    <property type="match status" value="1"/>
</dbReference>
<accession>A0A9X3FBY8</accession>
<keyword evidence="3 5" id="KW-0269">Exonuclease</keyword>
<name>A0A9X3FBY8_9BACT</name>
<dbReference type="GO" id="GO:0008408">
    <property type="term" value="F:3'-5' exonuclease activity"/>
    <property type="evidence" value="ECO:0007669"/>
    <property type="project" value="TreeGrafter"/>
</dbReference>
<dbReference type="EMBL" id="JAPOHD010000069">
    <property type="protein sequence ID" value="MCY1723547.1"/>
    <property type="molecule type" value="Genomic_DNA"/>
</dbReference>
<dbReference type="Proteomes" id="UP001145087">
    <property type="component" value="Unassembled WGS sequence"/>
</dbReference>
<keyword evidence="2" id="KW-0378">Hydrolase</keyword>
<evidence type="ECO:0000259" key="4">
    <source>
        <dbReference type="SMART" id="SM00479"/>
    </source>
</evidence>
<protein>
    <submittedName>
        <fullName evidence="5">3'-5' exonuclease</fullName>
    </submittedName>
</protein>